<proteinExistence type="predicted"/>
<keyword evidence="2" id="KW-1185">Reference proteome</keyword>
<evidence type="ECO:0008006" key="3">
    <source>
        <dbReference type="Google" id="ProtNLM"/>
    </source>
</evidence>
<dbReference type="AlphaFoldDB" id="A6DL02"/>
<evidence type="ECO:0000313" key="2">
    <source>
        <dbReference type="Proteomes" id="UP000004947"/>
    </source>
</evidence>
<dbReference type="STRING" id="313628.LNTAR_20398"/>
<dbReference type="PANTHER" id="PTHR47112">
    <property type="entry name" value="PX DOMAIN-CONTAINING PROTEIN"/>
    <property type="match status" value="1"/>
</dbReference>
<name>A6DL02_9BACT</name>
<dbReference type="Proteomes" id="UP000004947">
    <property type="component" value="Unassembled WGS sequence"/>
</dbReference>
<organism evidence="1 2">
    <name type="scientific">Lentisphaera araneosa HTCC2155</name>
    <dbReference type="NCBI Taxonomy" id="313628"/>
    <lineage>
        <taxon>Bacteria</taxon>
        <taxon>Pseudomonadati</taxon>
        <taxon>Lentisphaerota</taxon>
        <taxon>Lentisphaeria</taxon>
        <taxon>Lentisphaerales</taxon>
        <taxon>Lentisphaeraceae</taxon>
        <taxon>Lentisphaera</taxon>
    </lineage>
</organism>
<dbReference type="InterPro" id="IPR038765">
    <property type="entry name" value="Papain-like_cys_pep_sf"/>
</dbReference>
<evidence type="ECO:0000313" key="1">
    <source>
        <dbReference type="EMBL" id="EDM27604.1"/>
    </source>
</evidence>
<dbReference type="SUPFAM" id="SSF54001">
    <property type="entry name" value="Cysteine proteinases"/>
    <property type="match status" value="1"/>
</dbReference>
<reference evidence="1 2" key="1">
    <citation type="journal article" date="2010" name="J. Bacteriol.">
        <title>Genome sequence of Lentisphaera araneosa HTCC2155T, the type species of the order Lentisphaerales in the phylum Lentisphaerae.</title>
        <authorList>
            <person name="Thrash J.C."/>
            <person name="Cho J.C."/>
            <person name="Vergin K.L."/>
            <person name="Morris R.M."/>
            <person name="Giovannoni S.J."/>
        </authorList>
    </citation>
    <scope>NUCLEOTIDE SEQUENCE [LARGE SCALE GENOMIC DNA]</scope>
    <source>
        <strain evidence="1 2">HTCC2155</strain>
    </source>
</reference>
<dbReference type="PANTHER" id="PTHR47112:SF1">
    <property type="entry name" value="PX DOMAIN-CONTAINING PROTEIN"/>
    <property type="match status" value="1"/>
</dbReference>
<dbReference type="EMBL" id="ABCK01000008">
    <property type="protein sequence ID" value="EDM27604.1"/>
    <property type="molecule type" value="Genomic_DNA"/>
</dbReference>
<gene>
    <name evidence="1" type="ORF">LNTAR_20398</name>
</gene>
<dbReference type="eggNOG" id="ENOG5032VSY">
    <property type="taxonomic scope" value="Bacteria"/>
</dbReference>
<sequence>MKVIVEKMIISEYQKYRNSLETGDIILFSGPGKLSAGIKLGSLCKWSHVGMVVRVKDPDIALIYQATPSTAVKDFFLKKENPGVQINVLSHVIDTYPGDVAFRKLAVKRSQQVLNGLSAFRKEIQGRPFEEDTWEIIRAAYDGPFGSNQEEDLSSLFCSELIAEAYQRMGLLQKNEDGGKISNEFTPKDFSDKGKLDLLLGASLGEEIILKIV</sequence>
<dbReference type="Gene3D" id="3.90.1720.10">
    <property type="entry name" value="endopeptidase domain like (from Nostoc punctiforme)"/>
    <property type="match status" value="1"/>
</dbReference>
<accession>A6DL02</accession>
<protein>
    <recommendedName>
        <fullName evidence="3">Permuted papain-like amidase YaeF/Yiix C92 family enzyme</fullName>
    </recommendedName>
</protein>
<comment type="caution">
    <text evidence="1">The sequence shown here is derived from an EMBL/GenBank/DDBJ whole genome shotgun (WGS) entry which is preliminary data.</text>
</comment>